<keyword evidence="2" id="KW-1185">Reference proteome</keyword>
<evidence type="ECO:0000313" key="2">
    <source>
        <dbReference type="Proteomes" id="UP001244011"/>
    </source>
</evidence>
<evidence type="ECO:0000313" key="1">
    <source>
        <dbReference type="EMBL" id="KAK1769403.1"/>
    </source>
</evidence>
<name>A0AAJ0C3C9_9PEZI</name>
<reference evidence="1" key="1">
    <citation type="submission" date="2023-06" db="EMBL/GenBank/DDBJ databases">
        <title>Genome-scale phylogeny and comparative genomics of the fungal order Sordariales.</title>
        <authorList>
            <consortium name="Lawrence Berkeley National Laboratory"/>
            <person name="Hensen N."/>
            <person name="Bonometti L."/>
            <person name="Westerberg I."/>
            <person name="Brannstrom I.O."/>
            <person name="Guillou S."/>
            <person name="Cros-Aarteil S."/>
            <person name="Calhoun S."/>
            <person name="Haridas S."/>
            <person name="Kuo A."/>
            <person name="Mondo S."/>
            <person name="Pangilinan J."/>
            <person name="Riley R."/>
            <person name="Labutti K."/>
            <person name="Andreopoulos B."/>
            <person name="Lipzen A."/>
            <person name="Chen C."/>
            <person name="Yanf M."/>
            <person name="Daum C."/>
            <person name="Ng V."/>
            <person name="Clum A."/>
            <person name="Steindorff A."/>
            <person name="Ohm R."/>
            <person name="Martin F."/>
            <person name="Silar P."/>
            <person name="Natvig D."/>
            <person name="Lalanne C."/>
            <person name="Gautier V."/>
            <person name="Ament-Velasquez S.L."/>
            <person name="Kruys A."/>
            <person name="Hutchinson M.I."/>
            <person name="Powell A.J."/>
            <person name="Barry K."/>
            <person name="Miller A.N."/>
            <person name="Grigoriev I.V."/>
            <person name="Debuchy R."/>
            <person name="Gladieux P."/>
            <person name="Thoren M.H."/>
            <person name="Johannesson H."/>
        </authorList>
    </citation>
    <scope>NUCLEOTIDE SEQUENCE</scope>
    <source>
        <strain evidence="1">8032-3</strain>
    </source>
</reference>
<organism evidence="1 2">
    <name type="scientific">Phialemonium atrogriseum</name>
    <dbReference type="NCBI Taxonomy" id="1093897"/>
    <lineage>
        <taxon>Eukaryota</taxon>
        <taxon>Fungi</taxon>
        <taxon>Dikarya</taxon>
        <taxon>Ascomycota</taxon>
        <taxon>Pezizomycotina</taxon>
        <taxon>Sordariomycetes</taxon>
        <taxon>Sordariomycetidae</taxon>
        <taxon>Cephalothecales</taxon>
        <taxon>Cephalothecaceae</taxon>
        <taxon>Phialemonium</taxon>
    </lineage>
</organism>
<gene>
    <name evidence="1" type="ORF">QBC33DRAFT_617557</name>
</gene>
<proteinExistence type="predicted"/>
<protein>
    <submittedName>
        <fullName evidence="1">Uncharacterized protein</fullName>
    </submittedName>
</protein>
<accession>A0AAJ0C3C9</accession>
<dbReference type="AlphaFoldDB" id="A0AAJ0C3C9"/>
<comment type="caution">
    <text evidence="1">The sequence shown here is derived from an EMBL/GenBank/DDBJ whole genome shotgun (WGS) entry which is preliminary data.</text>
</comment>
<dbReference type="RefSeq" id="XP_060285616.1">
    <property type="nucleotide sequence ID" value="XM_060432688.1"/>
</dbReference>
<dbReference type="EMBL" id="MU839002">
    <property type="protein sequence ID" value="KAK1769403.1"/>
    <property type="molecule type" value="Genomic_DNA"/>
</dbReference>
<sequence>MARLPQLPLELIIKILAMSLEEEPVCAFNLLAPEWNLCGRQHGGQGHLSTTFDHCSKDCIHLPLMHDPRGLPPLEPYLDRELVKEWSGTNTMVLGQTPWYIGPLSDSELARKAMVPPVPGTTGAPITFIYERIQHLVLNTVPSLWDLKNTDFGTMPDYPQDIAPGVLEAIDAQLAVERSFHLIADWAAMTRLESVFLDVRPFSRSKLGEADIAAAACGLAGRGLKLLVVAGLRSFEYYTGPEPMEMGPDSDAEDDGKDGGRAYNPGGWDWIRLFRDAVRPGGKLILVDKQLDAIRPLPFCRSDQLITCK</sequence>
<dbReference type="Proteomes" id="UP001244011">
    <property type="component" value="Unassembled WGS sequence"/>
</dbReference>
<dbReference type="GeneID" id="85315875"/>